<dbReference type="OMA" id="ASANKFC"/>
<name>G4ZM69_PHYSP</name>
<reference evidence="2 3" key="1">
    <citation type="journal article" date="2006" name="Science">
        <title>Phytophthora genome sequences uncover evolutionary origins and mechanisms of pathogenesis.</title>
        <authorList>
            <person name="Tyler B.M."/>
            <person name="Tripathy S."/>
            <person name="Zhang X."/>
            <person name="Dehal P."/>
            <person name="Jiang R.H."/>
            <person name="Aerts A."/>
            <person name="Arredondo F.D."/>
            <person name="Baxter L."/>
            <person name="Bensasson D."/>
            <person name="Beynon J.L."/>
            <person name="Chapman J."/>
            <person name="Damasceno C.M."/>
            <person name="Dorrance A.E."/>
            <person name="Dou D."/>
            <person name="Dickerman A.W."/>
            <person name="Dubchak I.L."/>
            <person name="Garbelotto M."/>
            <person name="Gijzen M."/>
            <person name="Gordon S.G."/>
            <person name="Govers F."/>
            <person name="Grunwald N.J."/>
            <person name="Huang W."/>
            <person name="Ivors K.L."/>
            <person name="Jones R.W."/>
            <person name="Kamoun S."/>
            <person name="Krampis K."/>
            <person name="Lamour K.H."/>
            <person name="Lee M.K."/>
            <person name="McDonald W.H."/>
            <person name="Medina M."/>
            <person name="Meijer H.J."/>
            <person name="Nordberg E.K."/>
            <person name="Maclean D.J."/>
            <person name="Ospina-Giraldo M.D."/>
            <person name="Morris P.F."/>
            <person name="Phuntumart V."/>
            <person name="Putnam N.H."/>
            <person name="Rash S."/>
            <person name="Rose J.K."/>
            <person name="Sakihama Y."/>
            <person name="Salamov A.A."/>
            <person name="Savidor A."/>
            <person name="Scheuring C.F."/>
            <person name="Smith B.M."/>
            <person name="Sobral B.W."/>
            <person name="Terry A."/>
            <person name="Torto-Alalibo T.A."/>
            <person name="Win J."/>
            <person name="Xu Z."/>
            <person name="Zhang H."/>
            <person name="Grigoriev I.V."/>
            <person name="Rokhsar D.S."/>
            <person name="Boore J.L."/>
        </authorList>
    </citation>
    <scope>NUCLEOTIDE SEQUENCE [LARGE SCALE GENOMIC DNA]</scope>
    <source>
        <strain evidence="2 3">P6497</strain>
    </source>
</reference>
<dbReference type="KEGG" id="psoj:PHYSODRAFT_334449"/>
<feature type="region of interest" description="Disordered" evidence="1">
    <location>
        <begin position="37"/>
        <end position="72"/>
    </location>
</feature>
<sequence length="252" mass="27176">MLDAISLSEEELGLLFAPASHGPSAPTLETPQLLRTNRTSGGRKTASQARGASSIKHATSKPRKSKKASSAMTDSSSFFSSRFTGGAVVPARCGYRTGKCQNLQAIKRNGKLHKLCEFHRERANLNQKKLDRKKRMQRSKLSAAASSCESVTSDDDARSVDMDNSSPRAVEAAVTSSVFVKRELITTEIKTEPDTALVLDTDLVLPTSLDEAPLVLGCEEIAIFCSLMSFDINHRSSAASTSSACHYYTNAA</sequence>
<dbReference type="InParanoid" id="G4ZM69"/>
<dbReference type="EMBL" id="JH159155">
    <property type="protein sequence ID" value="EGZ16276.1"/>
    <property type="molecule type" value="Genomic_DNA"/>
</dbReference>
<accession>G4ZM69</accession>
<dbReference type="GeneID" id="20646812"/>
<feature type="compositionally biased region" description="Basic residues" evidence="1">
    <location>
        <begin position="58"/>
        <end position="67"/>
    </location>
</feature>
<keyword evidence="3" id="KW-1185">Reference proteome</keyword>
<gene>
    <name evidence="2" type="ORF">PHYSODRAFT_334449</name>
</gene>
<dbReference type="AlphaFoldDB" id="G4ZM69"/>
<dbReference type="Proteomes" id="UP000002640">
    <property type="component" value="Unassembled WGS sequence"/>
</dbReference>
<evidence type="ECO:0008006" key="4">
    <source>
        <dbReference type="Google" id="ProtNLM"/>
    </source>
</evidence>
<proteinExistence type="predicted"/>
<protein>
    <recommendedName>
        <fullName evidence="4">WRC domain-containing protein</fullName>
    </recommendedName>
</protein>
<feature type="compositionally biased region" description="Polar residues" evidence="1">
    <location>
        <begin position="37"/>
        <end position="51"/>
    </location>
</feature>
<organism evidence="2 3">
    <name type="scientific">Phytophthora sojae (strain P6497)</name>
    <name type="common">Soybean stem and root rot agent</name>
    <name type="synonym">Phytophthora megasperma f. sp. glycines</name>
    <dbReference type="NCBI Taxonomy" id="1094619"/>
    <lineage>
        <taxon>Eukaryota</taxon>
        <taxon>Sar</taxon>
        <taxon>Stramenopiles</taxon>
        <taxon>Oomycota</taxon>
        <taxon>Peronosporomycetes</taxon>
        <taxon>Peronosporales</taxon>
        <taxon>Peronosporaceae</taxon>
        <taxon>Phytophthora</taxon>
    </lineage>
</organism>
<evidence type="ECO:0000256" key="1">
    <source>
        <dbReference type="SAM" id="MobiDB-lite"/>
    </source>
</evidence>
<evidence type="ECO:0000313" key="3">
    <source>
        <dbReference type="Proteomes" id="UP000002640"/>
    </source>
</evidence>
<evidence type="ECO:0000313" key="2">
    <source>
        <dbReference type="EMBL" id="EGZ16276.1"/>
    </source>
</evidence>
<dbReference type="RefSeq" id="XP_009530025.1">
    <property type="nucleotide sequence ID" value="XM_009531730.1"/>
</dbReference>